<protein>
    <recommendedName>
        <fullName evidence="9">Nucleoporin NUP188</fullName>
    </recommendedName>
</protein>
<reference evidence="14" key="1">
    <citation type="submission" date="2022-07" db="EMBL/GenBank/DDBJ databases">
        <title>Fungi with potential for degradation of polypropylene.</title>
        <authorList>
            <person name="Gostincar C."/>
        </authorList>
    </citation>
    <scope>NUCLEOTIDE SEQUENCE</scope>
    <source>
        <strain evidence="14">EXF-13308</strain>
    </source>
</reference>
<feature type="domain" description="Nucleoporin Nup188 N-terminal" evidence="11">
    <location>
        <begin position="47"/>
        <end position="433"/>
    </location>
</feature>
<evidence type="ECO:0000256" key="1">
    <source>
        <dbReference type="ARBA" id="ARBA00004567"/>
    </source>
</evidence>
<dbReference type="InterPro" id="IPR018864">
    <property type="entry name" value="Nucleoporin_Nup188_N"/>
</dbReference>
<keyword evidence="3" id="KW-0509">mRNA transport</keyword>
<dbReference type="EMBL" id="JANBVO010000004">
    <property type="protein sequence ID" value="KAJ9154836.1"/>
    <property type="molecule type" value="Genomic_DNA"/>
</dbReference>
<dbReference type="GO" id="GO:0006405">
    <property type="term" value="P:RNA export from nucleus"/>
    <property type="evidence" value="ECO:0007669"/>
    <property type="project" value="TreeGrafter"/>
</dbReference>
<evidence type="ECO:0000256" key="4">
    <source>
        <dbReference type="ARBA" id="ARBA00022927"/>
    </source>
</evidence>
<comment type="caution">
    <text evidence="14">The sequence shown here is derived from an EMBL/GenBank/DDBJ whole genome shotgun (WGS) entry which is preliminary data.</text>
</comment>
<dbReference type="PANTHER" id="PTHR31431:SF1">
    <property type="entry name" value="NUCLEOPORIN NUP188"/>
    <property type="match status" value="1"/>
</dbReference>
<evidence type="ECO:0000259" key="11">
    <source>
        <dbReference type="Pfam" id="PF10487"/>
    </source>
</evidence>
<evidence type="ECO:0000313" key="14">
    <source>
        <dbReference type="EMBL" id="KAJ9154836.1"/>
    </source>
</evidence>
<keyword evidence="6" id="KW-0906">Nuclear pore complex</keyword>
<evidence type="ECO:0000256" key="8">
    <source>
        <dbReference type="ARBA" id="ARBA00038387"/>
    </source>
</evidence>
<dbReference type="Gene3D" id="1.25.10.70">
    <property type="match status" value="1"/>
</dbReference>
<dbReference type="Pfam" id="PF10487">
    <property type="entry name" value="Nup188_N"/>
    <property type="match status" value="1"/>
</dbReference>
<evidence type="ECO:0000256" key="2">
    <source>
        <dbReference type="ARBA" id="ARBA00022448"/>
    </source>
</evidence>
<dbReference type="PANTHER" id="PTHR31431">
    <property type="entry name" value="NUCLEOPORIN NUP188 HOMOLOG"/>
    <property type="match status" value="1"/>
</dbReference>
<dbReference type="InterPro" id="IPR041634">
    <property type="entry name" value="Nup188_C"/>
</dbReference>
<dbReference type="Pfam" id="PF21094">
    <property type="entry name" value="Nup188_SH3-like"/>
    <property type="match status" value="1"/>
</dbReference>
<dbReference type="Proteomes" id="UP001174694">
    <property type="component" value="Unassembled WGS sequence"/>
</dbReference>
<evidence type="ECO:0000256" key="6">
    <source>
        <dbReference type="ARBA" id="ARBA00023132"/>
    </source>
</evidence>
<dbReference type="GO" id="GO:0006606">
    <property type="term" value="P:protein import into nucleus"/>
    <property type="evidence" value="ECO:0007669"/>
    <property type="project" value="TreeGrafter"/>
</dbReference>
<dbReference type="Pfam" id="PF21093">
    <property type="entry name" value="Nup188_N-subdom_III"/>
    <property type="match status" value="1"/>
</dbReference>
<keyword evidence="15" id="KW-1185">Reference proteome</keyword>
<gene>
    <name evidence="14" type="ORF">NKR23_g2463</name>
</gene>
<feature type="domain" description="Nucleoporin Nup188 N-terminal subdomain III" evidence="13">
    <location>
        <begin position="901"/>
        <end position="1136"/>
    </location>
</feature>
<evidence type="ECO:0000256" key="7">
    <source>
        <dbReference type="ARBA" id="ARBA00023242"/>
    </source>
</evidence>
<name>A0AA38VNB9_9PEZI</name>
<evidence type="ECO:0000256" key="3">
    <source>
        <dbReference type="ARBA" id="ARBA00022816"/>
    </source>
</evidence>
<accession>A0AA38VNB9</accession>
<evidence type="ECO:0000259" key="12">
    <source>
        <dbReference type="Pfam" id="PF18378"/>
    </source>
</evidence>
<feature type="region of interest" description="Disordered" evidence="10">
    <location>
        <begin position="438"/>
        <end position="461"/>
    </location>
</feature>
<keyword evidence="5" id="KW-0811">Translocation</keyword>
<evidence type="ECO:0000256" key="5">
    <source>
        <dbReference type="ARBA" id="ARBA00023010"/>
    </source>
</evidence>
<sequence>MASLPTDRLYFPPLEDCLKGERILLSWELVASALSSSSSDRLTADSVSEFLKDGYVQLILKSPSKAFEPPTAQSKSDFETKTAAINVTPTPNGKYDVKELKEDALWLSKNTNISEVAALRIVAVEFQTRSQNHLNGPLSTQDVVNLQEAVGVNGAQATAFLAALNTSNTMDAEVIWADFNKEEGKRQRLLATYLSERRYFLMSADYALGFMVQAPDSSSAGSTLDSLRRDVLCSTFGVKAAPDLKSGALESVMSTYLGLVPDCLDRPESGIQSFFKDVQIVDDDLAIDWVRTALTEAVHALSVVFQILDLSDTFVSTDIITQWFEFVDKYSFLEQLQPGNEAIAELVQPLSCLVCVISVKVLNLTRSLAYLDKEIDLGPEETTYLASPDVLRTVHDVTKGAADRGLITASPLIFSWSLIVHRLHLSYQERAERRDLAQNRQAQEGFEREIQSGPGPMTRRSSAGSIVSLVSLESQPYDSFLTETVVDLQVVEQLAMSVTAGGHVYSLMSEMALAMGETPAASFRPELGSRMRLVFLDLLKVSFPLVGYQSEPVSALLAVLSGGRDYWHLSSSGCSATQDVASLALGDPLLLSFYVFNSLNRYPYEFLPFISLYRILASSPFTDDKSDLILGSLLKTPSLTFVLPEGFQDYELAQEEDNTNTIRIVEDIPLFANSSAWKRRLAEEEPFCIPAGTFGRFVSDTGRVVLMEYEHSTLALLGKRLEANLASDAYLLQLGYLGSEEVSEAISLIATLIRVETLKASGAEETGADEAGLAVLREASRALPRTKDLISVVCDTLDTYIQRDMTALDGPDISVITACIAFLHSILPICPGRVWSYMARFSERYDFLVSAVTFFSSLVDSAMTSAVQRKVGGKLGGRQKGDESQWLGTSEKILAQVNLSVAQTVVDILENSSTWRFSSEIDRSILIRGVVPIMNKLVLYSFSMGDATDGSNTNPLVACLEPAARYVIQSFLASSSGSLRFQPLLSTLLVAFDMPDSTLYTLRDDVISQRLIGVLEFATSLIRAATYLEQPAAAIETQLLKGGSLVARLCAVDDSFKGPAFALLGALAESAGKANSEPPSLLSYLGPQISRSFIHVLSRLDKPFDRPGEGIRYWQFFSTIIRNRQQWMANCLLTGKTPREALKGDTKSAKLSPDSILATALAKLRSVKSISGSEALAVLDFFTSAQNYWPWTIFATQQDNAFLAELRAYVRELKSATATAKANPEQACNEARIAAYIAETFAMQLYHLRQMGRENDFAREVMNDLDYFLRDGVTVSGYNNSLHANFARNFAKRYPGCSLDNFKRTLLSPRQLGKQYYYALDTAEEMMRFDPGWIGPRENGFKSEMQTANLNLSLVDAQIALFHSWEFLLLELSSCLLPKDQKITKQMMQVAEQCLLSNQDVQGPEQIFQRIVRSRANLAMVLVQRLTDISLLPKDILELLTAIWTTINGIDNPFAPEQLQYFRTLLKTLYIVLRGYSNTEVSTGDTKAAKGEVAITQGVLNIIDKVVAQGFRTLVTFIHDPEVTVFPEDIALLTAIIQACLAMPGVDQCQVQVLNIMASYDVLHVATSLFSWSDKLAEKGDPVYGELSILFLLELSTLPVIAEQLACDGLLGHITSANLATHIQRANVSPFADSPGSQRCYSIWAKGILPLLLNILTALGATIAPEIAFVLNRFPNLLKSSVERFEAPGISRTASRDTPHYVTLISVSEIHSLSLLTRVLSVLRDNNNRDIPEVQWDAPGLLENVEFWLSGRKVLRERLLPLGPREADWRAMTATRGGFDGKCENKLEEKVVSQLEAVREVLSDATE</sequence>
<feature type="domain" description="Nuclear pore protein Nup188 C-terminal" evidence="12">
    <location>
        <begin position="1439"/>
        <end position="1802"/>
    </location>
</feature>
<proteinExistence type="inferred from homology"/>
<evidence type="ECO:0000313" key="15">
    <source>
        <dbReference type="Proteomes" id="UP001174694"/>
    </source>
</evidence>
<organism evidence="14 15">
    <name type="scientific">Pleurostoma richardsiae</name>
    <dbReference type="NCBI Taxonomy" id="41990"/>
    <lineage>
        <taxon>Eukaryota</taxon>
        <taxon>Fungi</taxon>
        <taxon>Dikarya</taxon>
        <taxon>Ascomycota</taxon>
        <taxon>Pezizomycotina</taxon>
        <taxon>Sordariomycetes</taxon>
        <taxon>Sordariomycetidae</taxon>
        <taxon>Calosphaeriales</taxon>
        <taxon>Pleurostomataceae</taxon>
        <taxon>Pleurostoma</taxon>
    </lineage>
</organism>
<evidence type="ECO:0000256" key="10">
    <source>
        <dbReference type="SAM" id="MobiDB-lite"/>
    </source>
</evidence>
<comment type="subcellular location">
    <subcellularLocation>
        <location evidence="1">Nucleus</location>
        <location evidence="1">Nuclear pore complex</location>
    </subcellularLocation>
</comment>
<keyword evidence="4" id="KW-0653">Protein transport</keyword>
<keyword evidence="7" id="KW-0539">Nucleus</keyword>
<dbReference type="GO" id="GO:0044611">
    <property type="term" value="C:nuclear pore inner ring"/>
    <property type="evidence" value="ECO:0007669"/>
    <property type="project" value="TreeGrafter"/>
</dbReference>
<dbReference type="InterPro" id="IPR044840">
    <property type="entry name" value="Nup188"/>
</dbReference>
<dbReference type="GO" id="GO:0051028">
    <property type="term" value="P:mRNA transport"/>
    <property type="evidence" value="ECO:0007669"/>
    <property type="project" value="UniProtKB-KW"/>
</dbReference>
<keyword evidence="2" id="KW-0813">Transport</keyword>
<dbReference type="InterPro" id="IPR048883">
    <property type="entry name" value="Nup188_N-subdom_III"/>
</dbReference>
<comment type="similarity">
    <text evidence="8">Belongs to the Nup188 family.</text>
</comment>
<dbReference type="GO" id="GO:0017056">
    <property type="term" value="F:structural constituent of nuclear pore"/>
    <property type="evidence" value="ECO:0007669"/>
    <property type="project" value="InterPro"/>
</dbReference>
<dbReference type="Pfam" id="PF18378">
    <property type="entry name" value="Nup188_C"/>
    <property type="match status" value="1"/>
</dbReference>
<evidence type="ECO:0000256" key="9">
    <source>
        <dbReference type="ARBA" id="ARBA00040174"/>
    </source>
</evidence>
<evidence type="ECO:0000259" key="13">
    <source>
        <dbReference type="Pfam" id="PF21093"/>
    </source>
</evidence>